<feature type="transmembrane region" description="Helical" evidence="5">
    <location>
        <begin position="28"/>
        <end position="45"/>
    </location>
</feature>
<keyword evidence="3 5" id="KW-1133">Transmembrane helix</keyword>
<dbReference type="eggNOG" id="COG1286">
    <property type="taxonomic scope" value="Bacteria"/>
</dbReference>
<feature type="transmembrane region" description="Helical" evidence="5">
    <location>
        <begin position="101"/>
        <end position="123"/>
    </location>
</feature>
<keyword evidence="2 5" id="KW-0812">Transmembrane</keyword>
<keyword evidence="4 5" id="KW-0472">Membrane</keyword>
<reference evidence="6 7" key="2">
    <citation type="journal article" date="2011" name="J. Bacteriol.">
        <title>Genomes of three methylotrophs from a single niche uncover genetic and metabolic divergence of Methylophilaceae.</title>
        <authorList>
            <person name="Lapidus A."/>
            <person name="Clum A."/>
            <person name="Labutti K."/>
            <person name="Kaluzhnaya M.G."/>
            <person name="Lim S."/>
            <person name="Beck D.A."/>
            <person name="Glavina Del Rio T."/>
            <person name="Nolan M."/>
            <person name="Mavromatis K."/>
            <person name="Huntemann M."/>
            <person name="Lucas S."/>
            <person name="Lidstrom M.E."/>
            <person name="Ivanova N."/>
            <person name="Chistoserdova L."/>
        </authorList>
    </citation>
    <scope>NUCLEOTIDE SEQUENCE [LARGE SCALE GENOMIC DNA]</scope>
    <source>
        <strain evidence="6 7">SIP3-4</strain>
    </source>
</reference>
<gene>
    <name evidence="6" type="ordered locus">Msip34_1541</name>
</gene>
<evidence type="ECO:0000313" key="7">
    <source>
        <dbReference type="Proteomes" id="UP000002743"/>
    </source>
</evidence>
<reference evidence="7" key="1">
    <citation type="submission" date="2009-07" db="EMBL/GenBank/DDBJ databases">
        <title>Complete sequence of chromosome of Methylovorus sp. SIP3-4.</title>
        <authorList>
            <person name="Lucas S."/>
            <person name="Copeland A."/>
            <person name="Lapidus A."/>
            <person name="Glavina del Rio T."/>
            <person name="Tice H."/>
            <person name="Bruce D."/>
            <person name="Goodwin L."/>
            <person name="Pitluck S."/>
            <person name="Clum A."/>
            <person name="Larimer F."/>
            <person name="Land M."/>
            <person name="Hauser L."/>
            <person name="Kyrpides N."/>
            <person name="Mikhailova N."/>
            <person name="Kayluzhnaya M."/>
            <person name="Chistoserdova L."/>
        </authorList>
    </citation>
    <scope>NUCLEOTIDE SEQUENCE [LARGE SCALE GENOMIC DNA]</scope>
    <source>
        <strain evidence="7">SIP3-4</strain>
    </source>
</reference>
<dbReference type="InterPro" id="IPR003825">
    <property type="entry name" value="Colicin-V_CvpA"/>
</dbReference>
<feature type="transmembrane region" description="Helical" evidence="5">
    <location>
        <begin position="6"/>
        <end position="21"/>
    </location>
</feature>
<keyword evidence="7" id="KW-1185">Reference proteome</keyword>
<evidence type="ECO:0000256" key="4">
    <source>
        <dbReference type="ARBA" id="ARBA00023136"/>
    </source>
</evidence>
<dbReference type="OrthoDB" id="9810601at2"/>
<sequence length="163" mass="17860">MTVFDYAVLGILGLSVLLSVMRGFVREVLALAGWVAAFFVAKLYTMELAPLLPEAIPSEALRFLAAFLILFLATLLLCSLLAIVLGQLFKTVGLGWLDRALGAVFGLLRGVLILLVLVFLAGLTSVPKDERWRNAMFSAPLEAMVVSLLPWLPQDITKHVKYD</sequence>
<accession>C6XE11</accession>
<dbReference type="InterPro" id="IPR052719">
    <property type="entry name" value="CvpA-like"/>
</dbReference>
<dbReference type="AlphaFoldDB" id="C6XE11"/>
<evidence type="ECO:0000256" key="3">
    <source>
        <dbReference type="ARBA" id="ARBA00022989"/>
    </source>
</evidence>
<dbReference type="EMBL" id="CP001674">
    <property type="protein sequence ID" value="ACT50786.1"/>
    <property type="molecule type" value="Genomic_DNA"/>
</dbReference>
<dbReference type="Pfam" id="PF02674">
    <property type="entry name" value="Colicin_V"/>
    <property type="match status" value="1"/>
</dbReference>
<evidence type="ECO:0000256" key="5">
    <source>
        <dbReference type="SAM" id="Phobius"/>
    </source>
</evidence>
<dbReference type="RefSeq" id="WP_013442383.1">
    <property type="nucleotide sequence ID" value="NC_012969.1"/>
</dbReference>
<name>C6XE11_METGS</name>
<evidence type="ECO:0000256" key="1">
    <source>
        <dbReference type="ARBA" id="ARBA00004141"/>
    </source>
</evidence>
<protein>
    <submittedName>
        <fullName evidence="6">Colicin V production protein</fullName>
    </submittedName>
</protein>
<dbReference type="KEGG" id="mei:Msip34_1541"/>
<organism evidence="6 7">
    <name type="scientific">Methylovorus glucosotrophus (strain SIP3-4)</name>
    <dbReference type="NCBI Taxonomy" id="582744"/>
    <lineage>
        <taxon>Bacteria</taxon>
        <taxon>Pseudomonadati</taxon>
        <taxon>Pseudomonadota</taxon>
        <taxon>Betaproteobacteria</taxon>
        <taxon>Nitrosomonadales</taxon>
        <taxon>Methylophilaceae</taxon>
        <taxon>Methylovorus</taxon>
    </lineage>
</organism>
<evidence type="ECO:0000313" key="6">
    <source>
        <dbReference type="EMBL" id="ACT50786.1"/>
    </source>
</evidence>
<evidence type="ECO:0000256" key="2">
    <source>
        <dbReference type="ARBA" id="ARBA00022692"/>
    </source>
</evidence>
<proteinExistence type="predicted"/>
<comment type="subcellular location">
    <subcellularLocation>
        <location evidence="1">Membrane</location>
        <topology evidence="1">Multi-pass membrane protein</topology>
    </subcellularLocation>
</comment>
<dbReference type="HOGENOM" id="CLU_092720_2_2_4"/>
<feature type="transmembrane region" description="Helical" evidence="5">
    <location>
        <begin position="65"/>
        <end position="89"/>
    </location>
</feature>
<dbReference type="GO" id="GO:0016020">
    <property type="term" value="C:membrane"/>
    <property type="evidence" value="ECO:0007669"/>
    <property type="project" value="UniProtKB-SubCell"/>
</dbReference>
<dbReference type="STRING" id="582744.Msip34_1541"/>
<dbReference type="PANTHER" id="PTHR36926">
    <property type="entry name" value="COLICIN V PRODUCTION PROTEIN"/>
    <property type="match status" value="1"/>
</dbReference>
<dbReference type="PANTHER" id="PTHR36926:SF1">
    <property type="entry name" value="COLICIN V PRODUCTION PROTEIN"/>
    <property type="match status" value="1"/>
</dbReference>
<dbReference type="Proteomes" id="UP000002743">
    <property type="component" value="Chromosome"/>
</dbReference>
<dbReference type="GO" id="GO:0009403">
    <property type="term" value="P:toxin biosynthetic process"/>
    <property type="evidence" value="ECO:0007669"/>
    <property type="project" value="InterPro"/>
</dbReference>